<dbReference type="Gene3D" id="3.40.50.720">
    <property type="entry name" value="NAD(P)-binding Rossmann-like Domain"/>
    <property type="match status" value="1"/>
</dbReference>
<comment type="similarity">
    <text evidence="2">Belongs to the short-chain dehydrogenases/reductases (SDR) family.</text>
</comment>
<dbReference type="Proteomes" id="UP000614469">
    <property type="component" value="Unassembled WGS sequence"/>
</dbReference>
<name>A0A8J6THH1_9CHLR</name>
<keyword evidence="1" id="KW-0560">Oxidoreductase</keyword>
<organism evidence="3 4">
    <name type="scientific">Candidatus Desulfolinea nitratireducens</name>
    <dbReference type="NCBI Taxonomy" id="2841698"/>
    <lineage>
        <taxon>Bacteria</taxon>
        <taxon>Bacillati</taxon>
        <taxon>Chloroflexota</taxon>
        <taxon>Anaerolineae</taxon>
        <taxon>Anaerolineales</taxon>
        <taxon>Anaerolineales incertae sedis</taxon>
        <taxon>Candidatus Desulfolinea</taxon>
    </lineage>
</organism>
<dbReference type="PRINTS" id="PR00080">
    <property type="entry name" value="SDRFAMILY"/>
</dbReference>
<dbReference type="InterPro" id="IPR036291">
    <property type="entry name" value="NAD(P)-bd_dom_sf"/>
</dbReference>
<dbReference type="GO" id="GO:0016491">
    <property type="term" value="F:oxidoreductase activity"/>
    <property type="evidence" value="ECO:0007669"/>
    <property type="project" value="UniProtKB-KW"/>
</dbReference>
<dbReference type="CDD" id="cd05327">
    <property type="entry name" value="retinol-DH_like_SDR_c_like"/>
    <property type="match status" value="1"/>
</dbReference>
<dbReference type="SUPFAM" id="SSF51735">
    <property type="entry name" value="NAD(P)-binding Rossmann-fold domains"/>
    <property type="match status" value="1"/>
</dbReference>
<evidence type="ECO:0000313" key="4">
    <source>
        <dbReference type="Proteomes" id="UP000614469"/>
    </source>
</evidence>
<comment type="caution">
    <text evidence="3">The sequence shown here is derived from an EMBL/GenBank/DDBJ whole genome shotgun (WGS) entry which is preliminary data.</text>
</comment>
<dbReference type="InterPro" id="IPR002347">
    <property type="entry name" value="SDR_fam"/>
</dbReference>
<dbReference type="NCBIfam" id="NF004846">
    <property type="entry name" value="PRK06197.1"/>
    <property type="match status" value="1"/>
</dbReference>
<protein>
    <submittedName>
        <fullName evidence="3">SDR family NAD(P)-dependent oxidoreductase</fullName>
    </submittedName>
</protein>
<accession>A0A8J6THH1</accession>
<sequence length="306" mass="33635">MSENWTAKNIPDLKGKVIIITGANSGIGYEATKEFARKGARIIMACRSVDKAQAALTQIQAEIPGVPAEIIHLDLASQKSVRKFAEAFMAKYDRLDILLNNAGIMAIPYARTEDGFEKQFGINHLGHFALTGLLIDLLLKTPDSRVVNISSNAHRFGSLDFGNLMFEEGKDYSRMQAYGRSKLANLLFTYELQRRFESAGANAIAIAAHPGISATNLANHFAPDWFFNIFMPLFSRMTQSAAMGALPSIRAAVDPDISGGEYFGPDGPKERKGYPVLVRSNEASHNKADAKQLWDQSEALTKISFM</sequence>
<dbReference type="PANTHER" id="PTHR43157:SF31">
    <property type="entry name" value="PHOSPHATIDYLINOSITOL-GLYCAN BIOSYNTHESIS CLASS F PROTEIN"/>
    <property type="match status" value="1"/>
</dbReference>
<evidence type="ECO:0000313" key="3">
    <source>
        <dbReference type="EMBL" id="MBC8333627.1"/>
    </source>
</evidence>
<proteinExistence type="inferred from homology"/>
<evidence type="ECO:0000256" key="1">
    <source>
        <dbReference type="ARBA" id="ARBA00023002"/>
    </source>
</evidence>
<dbReference type="PRINTS" id="PR00081">
    <property type="entry name" value="GDHRDH"/>
</dbReference>
<evidence type="ECO:0000256" key="2">
    <source>
        <dbReference type="RuleBase" id="RU000363"/>
    </source>
</evidence>
<gene>
    <name evidence="3" type="ORF">H8E29_00015</name>
</gene>
<dbReference type="EMBL" id="JACNJN010000002">
    <property type="protein sequence ID" value="MBC8333627.1"/>
    <property type="molecule type" value="Genomic_DNA"/>
</dbReference>
<dbReference type="Pfam" id="PF00106">
    <property type="entry name" value="adh_short"/>
    <property type="match status" value="1"/>
</dbReference>
<dbReference type="AlphaFoldDB" id="A0A8J6THH1"/>
<reference evidence="3 4" key="1">
    <citation type="submission" date="2020-08" db="EMBL/GenBank/DDBJ databases">
        <title>Bridging the membrane lipid divide: bacteria of the FCB group superphylum have the potential to synthesize archaeal ether lipids.</title>
        <authorList>
            <person name="Villanueva L."/>
            <person name="Von Meijenfeldt F.A.B."/>
            <person name="Westbye A.B."/>
            <person name="Yadav S."/>
            <person name="Hopmans E.C."/>
            <person name="Dutilh B.E."/>
            <person name="Sinninghe Damste J.S."/>
        </authorList>
    </citation>
    <scope>NUCLEOTIDE SEQUENCE [LARGE SCALE GENOMIC DNA]</scope>
    <source>
        <strain evidence="3">NIOZ-UU36</strain>
    </source>
</reference>
<dbReference type="PANTHER" id="PTHR43157">
    <property type="entry name" value="PHOSPHATIDYLINOSITOL-GLYCAN BIOSYNTHESIS CLASS F PROTEIN-RELATED"/>
    <property type="match status" value="1"/>
</dbReference>